<gene>
    <name evidence="2" type="ORF">RADP37_04630</name>
</gene>
<dbReference type="EMBL" id="CP025189">
    <property type="protein sequence ID" value="AWV23872.1"/>
    <property type="molecule type" value="Genomic_DNA"/>
</dbReference>
<sequence>MRLSPSSPGSPDHYDRLRAACGPGIGGSVPEAPQASRALRGARKWLPVAAILGLLFLAAYAMGRSEDLAPEATCALAQSHSMPCH</sequence>
<feature type="transmembrane region" description="Helical" evidence="1">
    <location>
        <begin position="45"/>
        <end position="63"/>
    </location>
</feature>
<dbReference type="AlphaFoldDB" id="A0A4Y1N0V1"/>
<protein>
    <submittedName>
        <fullName evidence="2">Uncharacterized protein</fullName>
    </submittedName>
</protein>
<accession>A0A4Y1N0V1</accession>
<keyword evidence="1" id="KW-0472">Membrane</keyword>
<proteinExistence type="predicted"/>
<keyword evidence="1" id="KW-1133">Transmembrane helix</keyword>
<organism evidence="2">
    <name type="scientific">Roseomonas mucosa</name>
    <dbReference type="NCBI Taxonomy" id="207340"/>
    <lineage>
        <taxon>Bacteria</taxon>
        <taxon>Pseudomonadati</taxon>
        <taxon>Pseudomonadota</taxon>
        <taxon>Alphaproteobacteria</taxon>
        <taxon>Acetobacterales</taxon>
        <taxon>Roseomonadaceae</taxon>
        <taxon>Roseomonas</taxon>
    </lineage>
</organism>
<evidence type="ECO:0000313" key="2">
    <source>
        <dbReference type="EMBL" id="AWV23872.1"/>
    </source>
</evidence>
<evidence type="ECO:0000256" key="1">
    <source>
        <dbReference type="SAM" id="Phobius"/>
    </source>
</evidence>
<reference evidence="2" key="1">
    <citation type="submission" date="2017-12" db="EMBL/GenBank/DDBJ databases">
        <authorList>
            <person name="Martens C."/>
            <person name="Dahlstrom E."/>
            <person name="Barbian K."/>
            <person name="Sykora L."/>
            <person name="Ricklefs S."/>
            <person name="Bruno D."/>
            <person name="Anzick I."/>
            <person name="Myles I."/>
            <person name="Datta S.K."/>
        </authorList>
    </citation>
    <scope>NUCLEOTIDE SEQUENCE</scope>
    <source>
        <strain evidence="2">AD2</strain>
    </source>
</reference>
<keyword evidence="1" id="KW-0812">Transmembrane</keyword>
<name>A0A4Y1N0V1_9PROT</name>